<dbReference type="EC" id="2.7.13.3" evidence="2"/>
<feature type="domain" description="HAMP" evidence="10">
    <location>
        <begin position="198"/>
        <end position="250"/>
    </location>
</feature>
<dbReference type="SMART" id="SM00388">
    <property type="entry name" value="HisKA"/>
    <property type="match status" value="1"/>
</dbReference>
<evidence type="ECO:0000256" key="3">
    <source>
        <dbReference type="ARBA" id="ARBA00022553"/>
    </source>
</evidence>
<dbReference type="KEGG" id="aiq:Azoinq_00045"/>
<evidence type="ECO:0000313" key="12">
    <source>
        <dbReference type="Proteomes" id="UP000683428"/>
    </source>
</evidence>
<dbReference type="PROSITE" id="PS50109">
    <property type="entry name" value="HIS_KIN"/>
    <property type="match status" value="1"/>
</dbReference>
<dbReference type="PANTHER" id="PTHR44936:SF9">
    <property type="entry name" value="SENSOR PROTEIN CREC"/>
    <property type="match status" value="1"/>
</dbReference>
<dbReference type="InterPro" id="IPR003661">
    <property type="entry name" value="HisK_dim/P_dom"/>
</dbReference>
<dbReference type="EMBL" id="CP064782">
    <property type="protein sequence ID" value="QWT49054.1"/>
    <property type="molecule type" value="Genomic_DNA"/>
</dbReference>
<dbReference type="GO" id="GO:0005886">
    <property type="term" value="C:plasma membrane"/>
    <property type="evidence" value="ECO:0007669"/>
    <property type="project" value="UniProtKB-SubCell"/>
</dbReference>
<evidence type="ECO:0000256" key="4">
    <source>
        <dbReference type="ARBA" id="ARBA00022679"/>
    </source>
</evidence>
<dbReference type="CDD" id="cd00082">
    <property type="entry name" value="HisKA"/>
    <property type="match status" value="1"/>
</dbReference>
<evidence type="ECO:0000313" key="11">
    <source>
        <dbReference type="EMBL" id="QWT49054.1"/>
    </source>
</evidence>
<dbReference type="Proteomes" id="UP000683428">
    <property type="component" value="Chromosome"/>
</dbReference>
<feature type="domain" description="Histidine kinase" evidence="9">
    <location>
        <begin position="258"/>
        <end position="477"/>
    </location>
</feature>
<dbReference type="PANTHER" id="PTHR44936">
    <property type="entry name" value="SENSOR PROTEIN CREC"/>
    <property type="match status" value="1"/>
</dbReference>
<dbReference type="AlphaFoldDB" id="A0A975XUR4"/>
<evidence type="ECO:0000256" key="6">
    <source>
        <dbReference type="ARBA" id="ARBA00022777"/>
    </source>
</evidence>
<evidence type="ECO:0000259" key="10">
    <source>
        <dbReference type="PROSITE" id="PS50885"/>
    </source>
</evidence>
<dbReference type="RefSeq" id="WP_216128098.1">
    <property type="nucleotide sequence ID" value="NZ_CP064782.1"/>
</dbReference>
<dbReference type="Pfam" id="PF02518">
    <property type="entry name" value="HATPase_c"/>
    <property type="match status" value="1"/>
</dbReference>
<evidence type="ECO:0000256" key="1">
    <source>
        <dbReference type="ARBA" id="ARBA00000085"/>
    </source>
</evidence>
<evidence type="ECO:0000256" key="8">
    <source>
        <dbReference type="ARBA" id="ARBA00023012"/>
    </source>
</evidence>
<name>A0A975XUR4_9RHOO</name>
<protein>
    <recommendedName>
        <fullName evidence="2">histidine kinase</fullName>
        <ecNumber evidence="2">2.7.13.3</ecNumber>
    </recommendedName>
</protein>
<dbReference type="InterPro" id="IPR005467">
    <property type="entry name" value="His_kinase_dom"/>
</dbReference>
<evidence type="ECO:0000256" key="2">
    <source>
        <dbReference type="ARBA" id="ARBA00012438"/>
    </source>
</evidence>
<reference evidence="11" key="1">
    <citation type="submission" date="2020-11" db="EMBL/GenBank/DDBJ databases">
        <title>Azospira inquinata sp. nov.</title>
        <authorList>
            <person name="Moe W.M."/>
            <person name="Mikes M.C."/>
        </authorList>
    </citation>
    <scope>NUCLEOTIDE SEQUENCE</scope>
    <source>
        <strain evidence="11">Azo-3</strain>
    </source>
</reference>
<dbReference type="Pfam" id="PF00512">
    <property type="entry name" value="HisKA"/>
    <property type="match status" value="1"/>
</dbReference>
<dbReference type="CDD" id="cd06225">
    <property type="entry name" value="HAMP"/>
    <property type="match status" value="1"/>
</dbReference>
<keyword evidence="5" id="KW-0547">Nucleotide-binding</keyword>
<dbReference type="CDD" id="cd00075">
    <property type="entry name" value="HATPase"/>
    <property type="match status" value="1"/>
</dbReference>
<dbReference type="Pfam" id="PF00672">
    <property type="entry name" value="HAMP"/>
    <property type="match status" value="1"/>
</dbReference>
<dbReference type="SMART" id="SM00304">
    <property type="entry name" value="HAMP"/>
    <property type="match status" value="1"/>
</dbReference>
<comment type="catalytic activity">
    <reaction evidence="1">
        <text>ATP + protein L-histidine = ADP + protein N-phospho-L-histidine.</text>
        <dbReference type="EC" id="2.7.13.3"/>
    </reaction>
</comment>
<evidence type="ECO:0000256" key="7">
    <source>
        <dbReference type="ARBA" id="ARBA00022840"/>
    </source>
</evidence>
<dbReference type="SMART" id="SM00387">
    <property type="entry name" value="HATPase_c"/>
    <property type="match status" value="1"/>
</dbReference>
<dbReference type="InterPro" id="IPR003594">
    <property type="entry name" value="HATPase_dom"/>
</dbReference>
<evidence type="ECO:0000259" key="9">
    <source>
        <dbReference type="PROSITE" id="PS50109"/>
    </source>
</evidence>
<evidence type="ECO:0000256" key="5">
    <source>
        <dbReference type="ARBA" id="ARBA00022741"/>
    </source>
</evidence>
<sequence length="481" mass="53217">MRPAYYPRSFLKLLLLAFFAAALPLVVALVQASFQVDSLAKQSQRAVGQTARAARASRQLLEQTVALERAARQYLVLDDPTLLEDYATLRGRFKSTSSELSLLPLDDEQLRELNRTIDGEAALYDQLRKPHGADKVRLAESYGELTDAARGVQRISNDLIDREMDRLQDQAETTERLLWRQLPLMLLLGVGVSGLAAFYITRPLRRLEGAVRRLGDGDLESPVQVRGPADLESLGRRLDWLRRRLGELEVQKARFLRHVSHELKTPLTALREGTELLADGSMGALAEPQREVLGILQAKTRQLQTLIERLLNVQRSLDELGRLSPEPLALDELVRRGAAEQRLAAEAHDLRFTETLASLTVMGDRQKLATVVDNLISNAIKHSPPGGMIALSLQKQGREAWLEVTDQGPGVPAADREKIFDWFYLGRGGDPAPSPVPGSGLGLPIARELAEAHHGQLTLVSVAPEGARFRLTLPLSESPRS</sequence>
<gene>
    <name evidence="11" type="ORF">Azoinq_00045</name>
</gene>
<dbReference type="GO" id="GO:0005524">
    <property type="term" value="F:ATP binding"/>
    <property type="evidence" value="ECO:0007669"/>
    <property type="project" value="UniProtKB-KW"/>
</dbReference>
<keyword evidence="8" id="KW-0902">Two-component regulatory system</keyword>
<keyword evidence="4" id="KW-0808">Transferase</keyword>
<organism evidence="11 12">
    <name type="scientific">Azospira inquinata</name>
    <dbReference type="NCBI Taxonomy" id="2785627"/>
    <lineage>
        <taxon>Bacteria</taxon>
        <taxon>Pseudomonadati</taxon>
        <taxon>Pseudomonadota</taxon>
        <taxon>Betaproteobacteria</taxon>
        <taxon>Rhodocyclales</taxon>
        <taxon>Rhodocyclaceae</taxon>
        <taxon>Azospira</taxon>
    </lineage>
</organism>
<dbReference type="InterPro" id="IPR003660">
    <property type="entry name" value="HAMP_dom"/>
</dbReference>
<proteinExistence type="predicted"/>
<accession>A0A975XUR4</accession>
<keyword evidence="12" id="KW-1185">Reference proteome</keyword>
<keyword evidence="6" id="KW-0418">Kinase</keyword>
<dbReference type="GO" id="GO:0000155">
    <property type="term" value="F:phosphorelay sensor kinase activity"/>
    <property type="evidence" value="ECO:0007669"/>
    <property type="project" value="InterPro"/>
</dbReference>
<dbReference type="InterPro" id="IPR050980">
    <property type="entry name" value="2C_sensor_his_kinase"/>
</dbReference>
<keyword evidence="3" id="KW-0597">Phosphoprotein</keyword>
<keyword evidence="7" id="KW-0067">ATP-binding</keyword>
<dbReference type="PROSITE" id="PS50885">
    <property type="entry name" value="HAMP"/>
    <property type="match status" value="1"/>
</dbReference>